<dbReference type="InterPro" id="IPR050595">
    <property type="entry name" value="Bact_response_regulator"/>
</dbReference>
<gene>
    <name evidence="6" type="ORF">SAMN02745126_03480</name>
</gene>
<dbReference type="Pfam" id="PF00072">
    <property type="entry name" value="Response_reg"/>
    <property type="match status" value="1"/>
</dbReference>
<protein>
    <submittedName>
        <fullName evidence="6">Response regulator receiver domain-containing protein</fullName>
    </submittedName>
</protein>
<dbReference type="PANTHER" id="PTHR44591">
    <property type="entry name" value="STRESS RESPONSE REGULATOR PROTEIN 1"/>
    <property type="match status" value="1"/>
</dbReference>
<dbReference type="InterPro" id="IPR001789">
    <property type="entry name" value="Sig_transdc_resp-reg_receiver"/>
</dbReference>
<dbReference type="EMBL" id="FUWJ01000004">
    <property type="protein sequence ID" value="SKA09687.1"/>
    <property type="molecule type" value="Genomic_DNA"/>
</dbReference>
<name>A0A1T4R1C5_9HYPH</name>
<dbReference type="RefSeq" id="WP_085935184.1">
    <property type="nucleotide sequence ID" value="NZ_FUWJ01000004.1"/>
</dbReference>
<dbReference type="SUPFAM" id="SSF52172">
    <property type="entry name" value="CheY-like"/>
    <property type="match status" value="1"/>
</dbReference>
<dbReference type="SMART" id="SM00448">
    <property type="entry name" value="REC"/>
    <property type="match status" value="1"/>
</dbReference>
<feature type="domain" description="Response regulatory" evidence="5">
    <location>
        <begin position="7"/>
        <end position="121"/>
    </location>
</feature>
<accession>A0A1T4R1C5</accession>
<organism evidence="6 7">
    <name type="scientific">Enhydrobacter aerosaccus</name>
    <dbReference type="NCBI Taxonomy" id="225324"/>
    <lineage>
        <taxon>Bacteria</taxon>
        <taxon>Pseudomonadati</taxon>
        <taxon>Pseudomonadota</taxon>
        <taxon>Alphaproteobacteria</taxon>
        <taxon>Hyphomicrobiales</taxon>
        <taxon>Enhydrobacter</taxon>
    </lineage>
</organism>
<sequence length="125" mass="13469">MPQEGAVICIVDDDAAVRSALKFALELEGLNVRLYDGAQAMLGDSELPPNGCLVVDYRMPEMDGLQLVDALRARDVRFPAIMITGRANKDLRRLAERSGVSDVLEKPLSDSALVDSIRTVLGAVG</sequence>
<dbReference type="GO" id="GO:0000160">
    <property type="term" value="P:phosphorelay signal transduction system"/>
    <property type="evidence" value="ECO:0007669"/>
    <property type="project" value="InterPro"/>
</dbReference>
<dbReference type="STRING" id="225324.SAMN02745126_03480"/>
<evidence type="ECO:0000256" key="2">
    <source>
        <dbReference type="ARBA" id="ARBA00023015"/>
    </source>
</evidence>
<dbReference type="InterPro" id="IPR011006">
    <property type="entry name" value="CheY-like_superfamily"/>
</dbReference>
<keyword evidence="1 4" id="KW-0597">Phosphoprotein</keyword>
<dbReference type="AlphaFoldDB" id="A0A1T4R1C5"/>
<evidence type="ECO:0000256" key="4">
    <source>
        <dbReference type="PROSITE-ProRule" id="PRU00169"/>
    </source>
</evidence>
<keyword evidence="7" id="KW-1185">Reference proteome</keyword>
<keyword evidence="3" id="KW-0804">Transcription</keyword>
<evidence type="ECO:0000256" key="1">
    <source>
        <dbReference type="ARBA" id="ARBA00022553"/>
    </source>
</evidence>
<proteinExistence type="predicted"/>
<keyword evidence="2" id="KW-0805">Transcription regulation</keyword>
<dbReference type="PANTHER" id="PTHR44591:SF3">
    <property type="entry name" value="RESPONSE REGULATORY DOMAIN-CONTAINING PROTEIN"/>
    <property type="match status" value="1"/>
</dbReference>
<evidence type="ECO:0000256" key="3">
    <source>
        <dbReference type="ARBA" id="ARBA00023163"/>
    </source>
</evidence>
<evidence type="ECO:0000313" key="6">
    <source>
        <dbReference type="EMBL" id="SKA09687.1"/>
    </source>
</evidence>
<feature type="modified residue" description="4-aspartylphosphate" evidence="4">
    <location>
        <position position="56"/>
    </location>
</feature>
<dbReference type="PROSITE" id="PS50110">
    <property type="entry name" value="RESPONSE_REGULATORY"/>
    <property type="match status" value="1"/>
</dbReference>
<dbReference type="Gene3D" id="3.40.50.2300">
    <property type="match status" value="1"/>
</dbReference>
<evidence type="ECO:0000259" key="5">
    <source>
        <dbReference type="PROSITE" id="PS50110"/>
    </source>
</evidence>
<reference evidence="7" key="1">
    <citation type="submission" date="2017-02" db="EMBL/GenBank/DDBJ databases">
        <authorList>
            <person name="Varghese N."/>
            <person name="Submissions S."/>
        </authorList>
    </citation>
    <scope>NUCLEOTIDE SEQUENCE [LARGE SCALE GENOMIC DNA]</scope>
    <source>
        <strain evidence="7">ATCC 27094</strain>
    </source>
</reference>
<dbReference type="Proteomes" id="UP000190092">
    <property type="component" value="Unassembled WGS sequence"/>
</dbReference>
<dbReference type="OrthoDB" id="9782655at2"/>
<evidence type="ECO:0000313" key="7">
    <source>
        <dbReference type="Proteomes" id="UP000190092"/>
    </source>
</evidence>